<dbReference type="Gene3D" id="3.30.70.60">
    <property type="match status" value="1"/>
</dbReference>
<organism evidence="2">
    <name type="scientific">hydrothermal vent metagenome</name>
    <dbReference type="NCBI Taxonomy" id="652676"/>
    <lineage>
        <taxon>unclassified sequences</taxon>
        <taxon>metagenomes</taxon>
        <taxon>ecological metagenomes</taxon>
    </lineage>
</organism>
<evidence type="ECO:0000256" key="1">
    <source>
        <dbReference type="SAM" id="Phobius"/>
    </source>
</evidence>
<evidence type="ECO:0000313" key="2">
    <source>
        <dbReference type="EMBL" id="SFV50087.1"/>
    </source>
</evidence>
<dbReference type="AlphaFoldDB" id="A0A1W1B9F9"/>
<feature type="transmembrane region" description="Helical" evidence="1">
    <location>
        <begin position="30"/>
        <end position="49"/>
    </location>
</feature>
<accession>A0A1W1B9F9</accession>
<dbReference type="EMBL" id="FPHB01000010">
    <property type="protein sequence ID" value="SFV50087.1"/>
    <property type="molecule type" value="Genomic_DNA"/>
</dbReference>
<reference evidence="2" key="1">
    <citation type="submission" date="2016-10" db="EMBL/GenBank/DDBJ databases">
        <authorList>
            <person name="de Groot N.N."/>
        </authorList>
    </citation>
    <scope>NUCLEOTIDE SEQUENCE</scope>
</reference>
<protein>
    <submittedName>
        <fullName evidence="2">Uncharacterized protein</fullName>
    </submittedName>
</protein>
<sequence length="215" mass="25628">MKKSIKKINIEDYLHTIDIQLKDKTKKDIYMIYIMIFTGLFALSYLLFWDTSFKMFKDKQKSITAIQKKIEDDERFLKFNPPSVIKKLDDRIRKTKLEYIKYKDYNIYLKNRLEKIPFLLYDEQVWGDFINSVDTNAKKFRVKILELSNRYNDTGNSFGHVLDLTLKTKGKYKNVLKFINSLEESDLVVDVHDLNISANDYLESDINISVWGIKY</sequence>
<proteinExistence type="predicted"/>
<keyword evidence="1" id="KW-0812">Transmembrane</keyword>
<gene>
    <name evidence="2" type="ORF">MNB_SM-7-1511</name>
</gene>
<keyword evidence="1" id="KW-1133">Transmembrane helix</keyword>
<name>A0A1W1B9F9_9ZZZZ</name>
<dbReference type="InterPro" id="IPR014717">
    <property type="entry name" value="Transl_elong_EF1B/ribsomal_bS6"/>
</dbReference>
<keyword evidence="1" id="KW-0472">Membrane</keyword>